<keyword evidence="2" id="KW-0963">Cytoplasm</keyword>
<dbReference type="Proteomes" id="UP000650467">
    <property type="component" value="Unassembled WGS sequence"/>
</dbReference>
<evidence type="ECO:0000256" key="3">
    <source>
        <dbReference type="ARBA" id="ARBA00022618"/>
    </source>
</evidence>
<keyword evidence="14" id="KW-1185">Reference proteome</keyword>
<dbReference type="GO" id="GO:0009652">
    <property type="term" value="P:thigmotropism"/>
    <property type="evidence" value="ECO:0007669"/>
    <property type="project" value="UniProtKB-ARBA"/>
</dbReference>
<dbReference type="GO" id="GO:0008017">
    <property type="term" value="F:microtubule binding"/>
    <property type="evidence" value="ECO:0007669"/>
    <property type="project" value="InterPro"/>
</dbReference>
<evidence type="ECO:0000256" key="8">
    <source>
        <dbReference type="ARBA" id="ARBA00060413"/>
    </source>
</evidence>
<comment type="subcellular location">
    <subcellularLocation>
        <location evidence="8">Cytoplasm</location>
        <location evidence="8">Cytoskeleton</location>
        <location evidence="8">Phragmoplast</location>
    </subcellularLocation>
</comment>
<dbReference type="PROSITE" id="PS51230">
    <property type="entry name" value="EB1_C"/>
    <property type="match status" value="1"/>
</dbReference>
<keyword evidence="4 9" id="KW-0493">Microtubule</keyword>
<evidence type="ECO:0000256" key="6">
    <source>
        <dbReference type="ARBA" id="ARBA00023212"/>
    </source>
</evidence>
<dbReference type="Pfam" id="PF00307">
    <property type="entry name" value="CH"/>
    <property type="match status" value="1"/>
</dbReference>
<dbReference type="CDD" id="cd00014">
    <property type="entry name" value="CH_SF"/>
    <property type="match status" value="1"/>
</dbReference>
<dbReference type="SUPFAM" id="SSF140612">
    <property type="entry name" value="EB1 dimerisation domain-like"/>
    <property type="match status" value="1"/>
</dbReference>
<evidence type="ECO:0000256" key="1">
    <source>
        <dbReference type="ARBA" id="ARBA00010729"/>
    </source>
</evidence>
<evidence type="ECO:0000256" key="9">
    <source>
        <dbReference type="PROSITE-ProRule" id="PRU00576"/>
    </source>
</evidence>
<sequence>MPPQTSFGLQDPHYFLGRAEILGWINDTLGLRLTKVEDTCNGAVACQLLDVLHPGAVPMAKVDYNANSEYQMINNYKVLQDCFNKLKIDKYVEVARLVKGRPLDNMEFMQWFKAYWDQIIPPGSSPAPYDGPSRRALCKTGDMKNSGGGPAPPKGGGIKAGPPAAAAPRAAAAAAAPRVAAGPKGSPGDRDQMDKLSHQLEDLRLKADGFEKEKDFYYSKLRDVELLCQTPTICELPIMKRVQEVLYAATAEDGGRIMRETQVEFAGREYTEEELSAADG</sequence>
<evidence type="ECO:0000256" key="4">
    <source>
        <dbReference type="ARBA" id="ARBA00022701"/>
    </source>
</evidence>
<dbReference type="SUPFAM" id="SSF47576">
    <property type="entry name" value="Calponin-homology domain, CH-domain"/>
    <property type="match status" value="1"/>
</dbReference>
<evidence type="ECO:0000313" key="14">
    <source>
        <dbReference type="Proteomes" id="UP000650467"/>
    </source>
</evidence>
<dbReference type="FunFam" id="1.10.418.10:FF:000028">
    <property type="entry name" value="RP/EB family microtubule-associated protein"/>
    <property type="match status" value="1"/>
</dbReference>
<comment type="similarity">
    <text evidence="1">Belongs to the MAPRE family.</text>
</comment>
<comment type="caution">
    <text evidence="13">The sequence shown here is derived from an EMBL/GenBank/DDBJ whole genome shotgun (WGS) entry which is preliminary data.</text>
</comment>
<feature type="compositionally biased region" description="Low complexity" evidence="10">
    <location>
        <begin position="160"/>
        <end position="184"/>
    </location>
</feature>
<dbReference type="InterPro" id="IPR027328">
    <property type="entry name" value="MAPRE"/>
</dbReference>
<keyword evidence="6" id="KW-0206">Cytoskeleton</keyword>
<evidence type="ECO:0000256" key="5">
    <source>
        <dbReference type="ARBA" id="ARBA00022776"/>
    </source>
</evidence>
<organism evidence="13 14">
    <name type="scientific">Chlamydomonas incerta</name>
    <dbReference type="NCBI Taxonomy" id="51695"/>
    <lineage>
        <taxon>Eukaryota</taxon>
        <taxon>Viridiplantae</taxon>
        <taxon>Chlorophyta</taxon>
        <taxon>core chlorophytes</taxon>
        <taxon>Chlorophyceae</taxon>
        <taxon>CS clade</taxon>
        <taxon>Chlamydomonadales</taxon>
        <taxon>Chlamydomonadaceae</taxon>
        <taxon>Chlamydomonas</taxon>
    </lineage>
</organism>
<dbReference type="PANTHER" id="PTHR10623">
    <property type="entry name" value="MICROTUBULE-ASSOCIATED PROTEIN RP/EB FAMILY MEMBER"/>
    <property type="match status" value="1"/>
</dbReference>
<dbReference type="EMBL" id="JAEHOC010000054">
    <property type="protein sequence ID" value="KAG2425570.1"/>
    <property type="molecule type" value="Genomic_DNA"/>
</dbReference>
<evidence type="ECO:0000259" key="12">
    <source>
        <dbReference type="PROSITE" id="PS51230"/>
    </source>
</evidence>
<evidence type="ECO:0000256" key="2">
    <source>
        <dbReference type="ARBA" id="ARBA00022490"/>
    </source>
</evidence>
<evidence type="ECO:0000259" key="11">
    <source>
        <dbReference type="PROSITE" id="PS50021"/>
    </source>
</evidence>
<dbReference type="InterPro" id="IPR036133">
    <property type="entry name" value="EB1_C_sf"/>
</dbReference>
<dbReference type="Gene3D" id="1.20.5.1430">
    <property type="match status" value="1"/>
</dbReference>
<evidence type="ECO:0000256" key="7">
    <source>
        <dbReference type="ARBA" id="ARBA00023306"/>
    </source>
</evidence>
<keyword evidence="3" id="KW-0132">Cell division</keyword>
<feature type="domain" description="EB1 C-terminal" evidence="12">
    <location>
        <begin position="185"/>
        <end position="255"/>
    </location>
</feature>
<dbReference type="Gene3D" id="1.10.418.10">
    <property type="entry name" value="Calponin-like domain"/>
    <property type="match status" value="1"/>
</dbReference>
<dbReference type="PROSITE" id="PS50021">
    <property type="entry name" value="CH"/>
    <property type="match status" value="1"/>
</dbReference>
<dbReference type="InterPro" id="IPR004953">
    <property type="entry name" value="EB1_C"/>
</dbReference>
<keyword evidence="5" id="KW-0498">Mitosis</keyword>
<dbReference type="GO" id="GO:0005874">
    <property type="term" value="C:microtubule"/>
    <property type="evidence" value="ECO:0007669"/>
    <property type="project" value="UniProtKB-KW"/>
</dbReference>
<dbReference type="AlphaFoldDB" id="A0A835SRZ0"/>
<keyword evidence="7" id="KW-0131">Cell cycle</keyword>
<dbReference type="Pfam" id="PF03271">
    <property type="entry name" value="EB1"/>
    <property type="match status" value="1"/>
</dbReference>
<evidence type="ECO:0000313" key="13">
    <source>
        <dbReference type="EMBL" id="KAG2425570.1"/>
    </source>
</evidence>
<reference evidence="13" key="1">
    <citation type="journal article" date="2020" name="bioRxiv">
        <title>Comparative genomics of Chlamydomonas.</title>
        <authorList>
            <person name="Craig R.J."/>
            <person name="Hasan A.R."/>
            <person name="Ness R.W."/>
            <person name="Keightley P.D."/>
        </authorList>
    </citation>
    <scope>NUCLEOTIDE SEQUENCE</scope>
    <source>
        <strain evidence="13">SAG 7.73</strain>
    </source>
</reference>
<gene>
    <name evidence="13" type="ORF">HXX76_013613</name>
</gene>
<dbReference type="GO" id="GO:0051301">
    <property type="term" value="P:cell division"/>
    <property type="evidence" value="ECO:0007669"/>
    <property type="project" value="UniProtKB-KW"/>
</dbReference>
<feature type="region of interest" description="Disordered" evidence="10">
    <location>
        <begin position="126"/>
        <end position="193"/>
    </location>
</feature>
<accession>A0A835SRZ0</accession>
<dbReference type="InterPro" id="IPR001715">
    <property type="entry name" value="CH_dom"/>
</dbReference>
<proteinExistence type="inferred from homology"/>
<dbReference type="OrthoDB" id="2119228at2759"/>
<dbReference type="GO" id="GO:0009524">
    <property type="term" value="C:phragmoplast"/>
    <property type="evidence" value="ECO:0007669"/>
    <property type="project" value="UniProtKB-SubCell"/>
</dbReference>
<feature type="compositionally biased region" description="Gly residues" evidence="10">
    <location>
        <begin position="146"/>
        <end position="159"/>
    </location>
</feature>
<evidence type="ECO:0000256" key="10">
    <source>
        <dbReference type="SAM" id="MobiDB-lite"/>
    </source>
</evidence>
<protein>
    <submittedName>
        <fullName evidence="13">Uncharacterized protein</fullName>
    </submittedName>
</protein>
<name>A0A835SRZ0_CHLIN</name>
<feature type="domain" description="Calponin-homology (CH)" evidence="11">
    <location>
        <begin position="15"/>
        <end position="117"/>
    </location>
</feature>
<dbReference type="InterPro" id="IPR036872">
    <property type="entry name" value="CH_dom_sf"/>
</dbReference>